<dbReference type="PANTHER" id="PTHR37804:SF1">
    <property type="entry name" value="CDAA REGULATORY PROTEIN CDAR"/>
    <property type="match status" value="1"/>
</dbReference>
<accession>A0A3R8RBR9</accession>
<organism evidence="1 2">
    <name type="scientific">Streptococcus suis</name>
    <dbReference type="NCBI Taxonomy" id="1307"/>
    <lineage>
        <taxon>Bacteria</taxon>
        <taxon>Bacillati</taxon>
        <taxon>Bacillota</taxon>
        <taxon>Bacilli</taxon>
        <taxon>Lactobacillales</taxon>
        <taxon>Streptococcaceae</taxon>
        <taxon>Streptococcus</taxon>
    </lineage>
</organism>
<gene>
    <name evidence="1" type="ORF">EI998_06955</name>
</gene>
<dbReference type="AlphaFoldDB" id="A0A3R8RBR9"/>
<proteinExistence type="predicted"/>
<dbReference type="EMBL" id="RSDO01000011">
    <property type="protein sequence ID" value="RRR52287.1"/>
    <property type="molecule type" value="Genomic_DNA"/>
</dbReference>
<sequence>MHEKYKQIGHLVLSILLSLLLFFYATTTNYKNNLVATSATTQKESETYTYTLANVPIDISYDSDKYFISGFSPSVTVELTGSDRVILQRESDPLTRTFHVTADLNNLEIGQRAVELQVTNLPSGLNATLSPAEMKVKIGYKVSRSYTVEGKVYSNQLKTGYAIDKVSVTLDSVKVTSDADTLAQIDHIEAVVMDLAELDKDYSGKATIQAVDADGNVLPVVLSERTTNIQVTVKEMK</sequence>
<protein>
    <recommendedName>
        <fullName evidence="3">YbbR family protein</fullName>
    </recommendedName>
</protein>
<dbReference type="Gene3D" id="2.170.120.40">
    <property type="entry name" value="YbbR-like domain"/>
    <property type="match status" value="1"/>
</dbReference>
<dbReference type="RefSeq" id="WP_105122729.1">
    <property type="nucleotide sequence ID" value="NZ_POIP01000400.1"/>
</dbReference>
<dbReference type="InterPro" id="IPR012505">
    <property type="entry name" value="YbbR"/>
</dbReference>
<evidence type="ECO:0008006" key="3">
    <source>
        <dbReference type="Google" id="ProtNLM"/>
    </source>
</evidence>
<evidence type="ECO:0000313" key="2">
    <source>
        <dbReference type="Proteomes" id="UP000274117"/>
    </source>
</evidence>
<dbReference type="Gene3D" id="2.170.120.30">
    <property type="match status" value="1"/>
</dbReference>
<comment type="caution">
    <text evidence="1">The sequence shown here is derived from an EMBL/GenBank/DDBJ whole genome shotgun (WGS) entry which is preliminary data.</text>
</comment>
<dbReference type="PANTHER" id="PTHR37804">
    <property type="entry name" value="CDAA REGULATORY PROTEIN CDAR"/>
    <property type="match status" value="1"/>
</dbReference>
<reference evidence="1 2" key="1">
    <citation type="submission" date="2018-11" db="EMBL/GenBank/DDBJ databases">
        <authorList>
            <person name="Stevens M.J."/>
            <person name="Cernela N."/>
            <person name="Spoerry Serrano N."/>
            <person name="Schmitt S."/>
            <person name="Schrenzel J."/>
            <person name="Stephan R."/>
        </authorList>
    </citation>
    <scope>NUCLEOTIDE SEQUENCE [LARGE SCALE GENOMIC DNA]</scope>
    <source>
        <strain evidence="1 2">PP422</strain>
    </source>
</reference>
<dbReference type="Proteomes" id="UP000274117">
    <property type="component" value="Unassembled WGS sequence"/>
</dbReference>
<dbReference type="InterPro" id="IPR053154">
    <property type="entry name" value="c-di-AMP_regulator"/>
</dbReference>
<dbReference type="Pfam" id="PF07949">
    <property type="entry name" value="YbbR"/>
    <property type="match status" value="2"/>
</dbReference>
<evidence type="ECO:0000313" key="1">
    <source>
        <dbReference type="EMBL" id="RRR52287.1"/>
    </source>
</evidence>
<name>A0A3R8RBR9_STRSU</name>
<dbReference type="OrthoDB" id="2960905at2"/>
<reference evidence="1 2" key="2">
    <citation type="submission" date="2018-12" db="EMBL/GenBank/DDBJ databases">
        <title>Whole-genome sequences of fifteen clinical Streptococcus suis strains isolated from pigs between 2006 and 2018.</title>
        <authorList>
            <person name="Stevens M.J.A."/>
            <person name="Cernela N."/>
            <person name="Spoerry Serrano N."/>
            <person name="Schmitt S."/>
            <person name="Schrenzel J."/>
            <person name="Stephan R."/>
        </authorList>
    </citation>
    <scope>NUCLEOTIDE SEQUENCE [LARGE SCALE GENOMIC DNA]</scope>
    <source>
        <strain evidence="1 2">PP422</strain>
    </source>
</reference>